<feature type="signal peptide" evidence="2">
    <location>
        <begin position="1"/>
        <end position="17"/>
    </location>
</feature>
<evidence type="ECO:0000256" key="1">
    <source>
        <dbReference type="SAM" id="MobiDB-lite"/>
    </source>
</evidence>
<accession>A0A857C2F2</accession>
<dbReference type="RefSeq" id="WP_158192161.1">
    <property type="nucleotide sequence ID" value="NZ_CP046908.1"/>
</dbReference>
<keyword evidence="2" id="KW-0732">Signal</keyword>
<proteinExistence type="predicted"/>
<reference evidence="3 4" key="1">
    <citation type="submission" date="2019-12" db="EMBL/GenBank/DDBJ databases">
        <title>The genome of Stappia indica PHM037.</title>
        <authorList>
            <person name="Kacar D."/>
            <person name="Galan B."/>
            <person name="Canedo L."/>
            <person name="Rodriguez P."/>
            <person name="de la Calle F."/>
            <person name="Garcia J.L."/>
        </authorList>
    </citation>
    <scope>NUCLEOTIDE SEQUENCE [LARGE SCALE GENOMIC DNA]</scope>
    <source>
        <strain evidence="3 4">PHM037</strain>
    </source>
</reference>
<gene>
    <name evidence="3" type="ORF">GH266_00585</name>
</gene>
<dbReference type="KEGG" id="siw:GH266_00585"/>
<dbReference type="InterPro" id="IPR009273">
    <property type="entry name" value="DUF930"/>
</dbReference>
<name>A0A857C2F2_9HYPH</name>
<feature type="compositionally biased region" description="Low complexity" evidence="1">
    <location>
        <begin position="73"/>
        <end position="84"/>
    </location>
</feature>
<organism evidence="3 4">
    <name type="scientific">Stappia indica</name>
    <dbReference type="NCBI Taxonomy" id="538381"/>
    <lineage>
        <taxon>Bacteria</taxon>
        <taxon>Pseudomonadati</taxon>
        <taxon>Pseudomonadota</taxon>
        <taxon>Alphaproteobacteria</taxon>
        <taxon>Hyphomicrobiales</taxon>
        <taxon>Stappiaceae</taxon>
        <taxon>Stappia</taxon>
    </lineage>
</organism>
<protein>
    <submittedName>
        <fullName evidence="3">DUF930 domain-containing protein</fullName>
    </submittedName>
</protein>
<dbReference type="Proteomes" id="UP000435648">
    <property type="component" value="Chromosome"/>
</dbReference>
<evidence type="ECO:0000313" key="4">
    <source>
        <dbReference type="Proteomes" id="UP000435648"/>
    </source>
</evidence>
<dbReference type="EMBL" id="CP046908">
    <property type="protein sequence ID" value="QGZ33133.1"/>
    <property type="molecule type" value="Genomic_DNA"/>
</dbReference>
<feature type="chain" id="PRO_5032386248" evidence="2">
    <location>
        <begin position="18"/>
        <end position="243"/>
    </location>
</feature>
<evidence type="ECO:0000256" key="2">
    <source>
        <dbReference type="SAM" id="SignalP"/>
    </source>
</evidence>
<feature type="region of interest" description="Disordered" evidence="1">
    <location>
        <begin position="36"/>
        <end position="111"/>
    </location>
</feature>
<dbReference type="OrthoDB" id="8444764at2"/>
<dbReference type="AlphaFoldDB" id="A0A857C2F2"/>
<dbReference type="Pfam" id="PF06059">
    <property type="entry name" value="DUF930"/>
    <property type="match status" value="1"/>
</dbReference>
<sequence>MSLALHVAAALILILFADPPEPYGVAGDEAMDVVLVPPNTRPVPQQRAPEVPQEPLPQTDASTNEPSAPAPASPRAQPEPAARPETLPEPRVPASPSGKATDRLSQAPSRERNLIEARTLYTSRLRDTALGRASLADLALADPEERIFQLCTYEAVEQLRREHPELRFEYAIAEAREEATLSGLELEAKGAAIQGRERWYDLAFRCEVASDLMGVTAFSYLLGAEITRPERDDLDLPTGGPVH</sequence>
<evidence type="ECO:0000313" key="3">
    <source>
        <dbReference type="EMBL" id="QGZ33133.1"/>
    </source>
</evidence>